<dbReference type="EMBL" id="PGCJ01000014">
    <property type="protein sequence ID" value="PLW57079.1"/>
    <property type="molecule type" value="Genomic_DNA"/>
</dbReference>
<comment type="caution">
    <text evidence="2">The sequence shown here is derived from an EMBL/GenBank/DDBJ whole genome shotgun (WGS) entry which is preliminary data.</text>
</comment>
<organism evidence="2 3">
    <name type="scientific">Puccinia coronata f. sp. avenae</name>
    <dbReference type="NCBI Taxonomy" id="200324"/>
    <lineage>
        <taxon>Eukaryota</taxon>
        <taxon>Fungi</taxon>
        <taxon>Dikarya</taxon>
        <taxon>Basidiomycota</taxon>
        <taxon>Pucciniomycotina</taxon>
        <taxon>Pucciniomycetes</taxon>
        <taxon>Pucciniales</taxon>
        <taxon>Pucciniaceae</taxon>
        <taxon>Puccinia</taxon>
    </lineage>
</organism>
<feature type="region of interest" description="Disordered" evidence="1">
    <location>
        <begin position="177"/>
        <end position="556"/>
    </location>
</feature>
<feature type="compositionally biased region" description="Polar residues" evidence="1">
    <location>
        <begin position="295"/>
        <end position="310"/>
    </location>
</feature>
<feature type="compositionally biased region" description="Polar residues" evidence="1">
    <location>
        <begin position="322"/>
        <end position="341"/>
    </location>
</feature>
<protein>
    <submittedName>
        <fullName evidence="2">Uncharacterized protein</fullName>
    </submittedName>
</protein>
<dbReference type="AlphaFoldDB" id="A0A2N5W4A6"/>
<feature type="compositionally biased region" description="Basic and acidic residues" evidence="1">
    <location>
        <begin position="433"/>
        <end position="442"/>
    </location>
</feature>
<feature type="compositionally biased region" description="Basic residues" evidence="1">
    <location>
        <begin position="519"/>
        <end position="533"/>
    </location>
</feature>
<feature type="region of interest" description="Disordered" evidence="1">
    <location>
        <begin position="87"/>
        <end position="143"/>
    </location>
</feature>
<feature type="non-terminal residue" evidence="2">
    <location>
        <position position="615"/>
    </location>
</feature>
<feature type="compositionally biased region" description="Polar residues" evidence="1">
    <location>
        <begin position="252"/>
        <end position="263"/>
    </location>
</feature>
<feature type="compositionally biased region" description="Basic and acidic residues" evidence="1">
    <location>
        <begin position="177"/>
        <end position="198"/>
    </location>
</feature>
<keyword evidence="3" id="KW-1185">Reference proteome</keyword>
<accession>A0A2N5W4A6</accession>
<proteinExistence type="predicted"/>
<sequence length="615" mass="67789">MHPNRNWDELPQSSLHYGYEPHPYYAMNPTYFLMTPSYDTLTSSYHHMNPLYYHATAPIPPWEGPVPILNPSYFLPEAQQHSINHREPNSLQGVPAPSSLRAGAEPFKPGQPASAPSQSTSAPGQSTSAPGQSTSAAGQSKAEGRILEKEAGTAIVTPKNCLQPTGKQASSEIIHAKEHPEYSASDAVHKEMGRRSRDASPAFSSAKSTSSAQHADVTKNGEMQQELYTIALPKKIQPNKPVKEVKAGNRRVPSQNKTKTQSVLLEETKTAKQKEWQPSTSTQTSLQYDADVVSPQLQKKTTDVDPNNIHSSSSTTAASTSEIPVTQLESTECNSVRNEIISTAAPPNRSPKSSSVKKIPNNSKLNDADHALNSKPWKSSIDPTLASYKSVLMKKNQESTMQEPAASQPHRLPTHDSEQLTNEGSDHNPMVKSDSKAERNHSDDEDQAMSGMGHRNSEANSNVKGRNEGGSHQLVEDDSDSDSQDSMELEPNKKSLELKETDTSNSKQSQGMTKGTKNQSRKKGNKKGKKKSKNITSTLKNIKDSKSQEKEDVKLQEMGYIQKEEREGLKPHEIENFKKQGLKVKSGKVSIPLERFLDIIWKREPNIMQGDNLFS</sequence>
<feature type="compositionally biased region" description="Polar residues" evidence="1">
    <location>
        <begin position="350"/>
        <end position="365"/>
    </location>
</feature>
<evidence type="ECO:0000313" key="2">
    <source>
        <dbReference type="EMBL" id="PLW57079.1"/>
    </source>
</evidence>
<feature type="compositionally biased region" description="Low complexity" evidence="1">
    <location>
        <begin position="110"/>
        <end position="130"/>
    </location>
</feature>
<feature type="compositionally biased region" description="Basic and acidic residues" evidence="1">
    <location>
        <begin position="266"/>
        <end position="275"/>
    </location>
</feature>
<name>A0A2N5W4A6_9BASI</name>
<reference evidence="2 3" key="1">
    <citation type="submission" date="2017-11" db="EMBL/GenBank/DDBJ databases">
        <title>De novo assembly and phasing of dikaryotic genomes from two isolates of Puccinia coronata f. sp. avenae, the causal agent of oat crown rust.</title>
        <authorList>
            <person name="Miller M.E."/>
            <person name="Zhang Y."/>
            <person name="Omidvar V."/>
            <person name="Sperschneider J."/>
            <person name="Schwessinger B."/>
            <person name="Raley C."/>
            <person name="Palmer J.M."/>
            <person name="Garnica D."/>
            <person name="Upadhyaya N."/>
            <person name="Rathjen J."/>
            <person name="Taylor J.M."/>
            <person name="Park R.F."/>
            <person name="Dodds P.N."/>
            <person name="Hirsch C.D."/>
            <person name="Kianian S.F."/>
            <person name="Figueroa M."/>
        </authorList>
    </citation>
    <scope>NUCLEOTIDE SEQUENCE [LARGE SCALE GENOMIC DNA]</scope>
    <source>
        <strain evidence="2">12NC29</strain>
    </source>
</reference>
<feature type="compositionally biased region" description="Basic and acidic residues" evidence="1">
    <location>
        <begin position="541"/>
        <end position="555"/>
    </location>
</feature>
<feature type="compositionally biased region" description="Low complexity" evidence="1">
    <location>
        <begin position="199"/>
        <end position="215"/>
    </location>
</feature>
<evidence type="ECO:0000256" key="1">
    <source>
        <dbReference type="SAM" id="MobiDB-lite"/>
    </source>
</evidence>
<evidence type="ECO:0000313" key="3">
    <source>
        <dbReference type="Proteomes" id="UP000235388"/>
    </source>
</evidence>
<feature type="compositionally biased region" description="Low complexity" evidence="1">
    <location>
        <begin position="311"/>
        <end position="321"/>
    </location>
</feature>
<feature type="compositionally biased region" description="Polar residues" evidence="1">
    <location>
        <begin position="503"/>
        <end position="516"/>
    </location>
</feature>
<dbReference type="Proteomes" id="UP000235388">
    <property type="component" value="Unassembled WGS sequence"/>
</dbReference>
<feature type="compositionally biased region" description="Basic and acidic residues" evidence="1">
    <location>
        <begin position="490"/>
        <end position="502"/>
    </location>
</feature>
<feature type="compositionally biased region" description="Acidic residues" evidence="1">
    <location>
        <begin position="476"/>
        <end position="488"/>
    </location>
</feature>
<gene>
    <name evidence="2" type="ORF">PCANC_01893</name>
</gene>
<feature type="compositionally biased region" description="Polar residues" evidence="1">
    <location>
        <begin position="276"/>
        <end position="287"/>
    </location>
</feature>